<dbReference type="EMBL" id="AWTC01000013">
    <property type="protein sequence ID" value="EST11293.1"/>
    <property type="molecule type" value="Genomic_DNA"/>
</dbReference>
<dbReference type="AlphaFoldDB" id="V6IVM9"/>
<reference evidence="1 2" key="1">
    <citation type="journal article" date="2013" name="Genome Announc.">
        <title>Genome Sequence of Sporolactobacillus laevolacticus DSM442, an Efficient Polymer-Grade D-Lactate Producer from Agricultural Waste Cottonseed as a Nitrogen Source.</title>
        <authorList>
            <person name="Wang H."/>
            <person name="Wang L."/>
            <person name="Ju J."/>
            <person name="Yu B."/>
            <person name="Ma Y."/>
        </authorList>
    </citation>
    <scope>NUCLEOTIDE SEQUENCE [LARGE SCALE GENOMIC DNA]</scope>
    <source>
        <strain evidence="1 2">DSM 442</strain>
    </source>
</reference>
<sequence length="48" mass="6119">MRKKLKYHQLIQMNRKEILNNKDALDRIDILIEQRRTDRKKEKLKNRW</sequence>
<dbReference type="Pfam" id="PF13040">
    <property type="entry name" value="Fur_reg_FbpB"/>
    <property type="match status" value="1"/>
</dbReference>
<evidence type="ECO:0008006" key="3">
    <source>
        <dbReference type="Google" id="ProtNLM"/>
    </source>
</evidence>
<accession>V6IVM9</accession>
<dbReference type="RefSeq" id="WP_023510851.1">
    <property type="nucleotide sequence ID" value="NZ_AWTC01000013.1"/>
</dbReference>
<proteinExistence type="predicted"/>
<organism evidence="1 2">
    <name type="scientific">Sporolactobacillus laevolacticus DSM 442</name>
    <dbReference type="NCBI Taxonomy" id="1395513"/>
    <lineage>
        <taxon>Bacteria</taxon>
        <taxon>Bacillati</taxon>
        <taxon>Bacillota</taxon>
        <taxon>Bacilli</taxon>
        <taxon>Bacillales</taxon>
        <taxon>Sporolactobacillaceae</taxon>
        <taxon>Sporolactobacillus</taxon>
    </lineage>
</organism>
<name>V6IVM9_9BACL</name>
<comment type="caution">
    <text evidence="1">The sequence shown here is derived from an EMBL/GenBank/DDBJ whole genome shotgun (WGS) entry which is preliminary data.</text>
</comment>
<keyword evidence="2" id="KW-1185">Reference proteome</keyword>
<dbReference type="InterPro" id="IPR025004">
    <property type="entry name" value="SenN/SenS"/>
</dbReference>
<gene>
    <name evidence="1" type="ORF">P343_13060</name>
</gene>
<evidence type="ECO:0000313" key="1">
    <source>
        <dbReference type="EMBL" id="EST11293.1"/>
    </source>
</evidence>
<protein>
    <recommendedName>
        <fullName evidence="3">FbpB family small basic protein</fullName>
    </recommendedName>
</protein>
<dbReference type="PATRIC" id="fig|1395513.3.peg.2650"/>
<dbReference type="Proteomes" id="UP000018296">
    <property type="component" value="Unassembled WGS sequence"/>
</dbReference>
<evidence type="ECO:0000313" key="2">
    <source>
        <dbReference type="Proteomes" id="UP000018296"/>
    </source>
</evidence>